<evidence type="ECO:0000313" key="1">
    <source>
        <dbReference type="EMBL" id="PVH90828.1"/>
    </source>
</evidence>
<evidence type="ECO:0000313" key="2">
    <source>
        <dbReference type="Proteomes" id="UP000244855"/>
    </source>
</evidence>
<sequence>MNDPKAPLFDPRDCSAHVRSRWLFDRTTAVSRKHARTFHLHMRLQRTAFCQ</sequence>
<protein>
    <submittedName>
        <fullName evidence="1">Uncharacterized protein</fullName>
    </submittedName>
</protein>
<organism evidence="1 2">
    <name type="scientific">Periconia macrospinosa</name>
    <dbReference type="NCBI Taxonomy" id="97972"/>
    <lineage>
        <taxon>Eukaryota</taxon>
        <taxon>Fungi</taxon>
        <taxon>Dikarya</taxon>
        <taxon>Ascomycota</taxon>
        <taxon>Pezizomycotina</taxon>
        <taxon>Dothideomycetes</taxon>
        <taxon>Pleosporomycetidae</taxon>
        <taxon>Pleosporales</taxon>
        <taxon>Massarineae</taxon>
        <taxon>Periconiaceae</taxon>
        <taxon>Periconia</taxon>
    </lineage>
</organism>
<name>A0A2V1CYM0_9PLEO</name>
<dbReference type="Proteomes" id="UP000244855">
    <property type="component" value="Unassembled WGS sequence"/>
</dbReference>
<reference evidence="1 2" key="1">
    <citation type="journal article" date="2018" name="Sci. Rep.">
        <title>Comparative genomics provides insights into the lifestyle and reveals functional heterogeneity of dark septate endophytic fungi.</title>
        <authorList>
            <person name="Knapp D.G."/>
            <person name="Nemeth J.B."/>
            <person name="Barry K."/>
            <person name="Hainaut M."/>
            <person name="Henrissat B."/>
            <person name="Johnson J."/>
            <person name="Kuo A."/>
            <person name="Lim J.H.P."/>
            <person name="Lipzen A."/>
            <person name="Nolan M."/>
            <person name="Ohm R.A."/>
            <person name="Tamas L."/>
            <person name="Grigoriev I.V."/>
            <person name="Spatafora J.W."/>
            <person name="Nagy L.G."/>
            <person name="Kovacs G.M."/>
        </authorList>
    </citation>
    <scope>NUCLEOTIDE SEQUENCE [LARGE SCALE GENOMIC DNA]</scope>
    <source>
        <strain evidence="1 2">DSE2036</strain>
    </source>
</reference>
<keyword evidence="2" id="KW-1185">Reference proteome</keyword>
<gene>
    <name evidence="1" type="ORF">DM02DRAFT_620832</name>
</gene>
<accession>A0A2V1CYM0</accession>
<dbReference type="EMBL" id="KZ806079">
    <property type="protein sequence ID" value="PVH90828.1"/>
    <property type="molecule type" value="Genomic_DNA"/>
</dbReference>
<proteinExistence type="predicted"/>
<dbReference type="OrthoDB" id="10533005at2759"/>
<dbReference type="AlphaFoldDB" id="A0A2V1CYM0"/>